<dbReference type="GO" id="GO:0005886">
    <property type="term" value="C:plasma membrane"/>
    <property type="evidence" value="ECO:0007669"/>
    <property type="project" value="TreeGrafter"/>
</dbReference>
<organism evidence="7 8">
    <name type="scientific">Streptomyces mimosae</name>
    <dbReference type="NCBI Taxonomy" id="2586635"/>
    <lineage>
        <taxon>Bacteria</taxon>
        <taxon>Bacillati</taxon>
        <taxon>Actinomycetota</taxon>
        <taxon>Actinomycetes</taxon>
        <taxon>Kitasatosporales</taxon>
        <taxon>Streptomycetaceae</taxon>
        <taxon>Streptomyces</taxon>
    </lineage>
</organism>
<dbReference type="AlphaFoldDB" id="A0A5N6A3S9"/>
<protein>
    <submittedName>
        <fullName evidence="7">ABC transporter permease</fullName>
    </submittedName>
</protein>
<feature type="transmembrane region" description="Helical" evidence="6">
    <location>
        <begin position="70"/>
        <end position="86"/>
    </location>
</feature>
<gene>
    <name evidence="7" type="ORF">FH607_019885</name>
</gene>
<evidence type="ECO:0000256" key="6">
    <source>
        <dbReference type="SAM" id="Phobius"/>
    </source>
</evidence>
<feature type="transmembrane region" description="Helical" evidence="6">
    <location>
        <begin position="195"/>
        <end position="213"/>
    </location>
</feature>
<dbReference type="PANTHER" id="PTHR30028:SF0">
    <property type="entry name" value="PROTEIN ALUMINUM SENSITIVE 3"/>
    <property type="match status" value="1"/>
</dbReference>
<dbReference type="EMBL" id="VDLY02000013">
    <property type="protein sequence ID" value="KAB8162902.1"/>
    <property type="molecule type" value="Genomic_DNA"/>
</dbReference>
<keyword evidence="4 6" id="KW-1133">Transmembrane helix</keyword>
<comment type="subcellular location">
    <subcellularLocation>
        <location evidence="1">Membrane</location>
        <topology evidence="1">Multi-pass membrane protein</topology>
    </subcellularLocation>
</comment>
<comment type="similarity">
    <text evidence="2">Belongs to the UPF0014 family.</text>
</comment>
<feature type="transmembrane region" description="Helical" evidence="6">
    <location>
        <begin position="219"/>
        <end position="240"/>
    </location>
</feature>
<keyword evidence="5 6" id="KW-0472">Membrane</keyword>
<evidence type="ECO:0000256" key="4">
    <source>
        <dbReference type="ARBA" id="ARBA00022989"/>
    </source>
</evidence>
<dbReference type="Pfam" id="PF03649">
    <property type="entry name" value="UPF0014"/>
    <property type="match status" value="1"/>
</dbReference>
<reference evidence="7" key="1">
    <citation type="submission" date="2019-10" db="EMBL/GenBank/DDBJ databases">
        <title>Nonomuraea sp. nov., isolated from Phyllanthus amarus.</title>
        <authorList>
            <person name="Klykleung N."/>
            <person name="Tanasupawat S."/>
        </authorList>
    </citation>
    <scope>NUCLEOTIDE SEQUENCE [LARGE SCALE GENOMIC DNA]</scope>
    <source>
        <strain evidence="7">3MP-10</strain>
    </source>
</reference>
<sequence>MLLPTNATLGVVVAVLLVAAAGVAAFARLTRDGDAGTYAWPIVRAGLRAVAQLAVVSLVIGWIVGQTAPQLGFVALMFAVASFTAGRRITSNATWRRAGWAILAGVAPVVSLVLATGLVRPDSFALVPVAGILIGGSLTSTTLAGRRALEELEARHGEVEAALALGLSEREARMEIGRTAAASALVPGLDQTRTVGLVTLPGAFVGILLGGASPMEAGAVQLFVLIGLMAVQSVSVATVLELIARGHLHRDATER</sequence>
<evidence type="ECO:0000256" key="3">
    <source>
        <dbReference type="ARBA" id="ARBA00022692"/>
    </source>
</evidence>
<feature type="transmembrane region" description="Helical" evidence="6">
    <location>
        <begin position="6"/>
        <end position="27"/>
    </location>
</feature>
<dbReference type="OrthoDB" id="3212530at2"/>
<keyword evidence="8" id="KW-1185">Reference proteome</keyword>
<dbReference type="PANTHER" id="PTHR30028">
    <property type="entry name" value="UPF0014 INNER MEMBRANE PROTEIN YBBM-RELATED"/>
    <property type="match status" value="1"/>
</dbReference>
<feature type="transmembrane region" description="Helical" evidence="6">
    <location>
        <begin position="125"/>
        <end position="145"/>
    </location>
</feature>
<evidence type="ECO:0000256" key="1">
    <source>
        <dbReference type="ARBA" id="ARBA00004141"/>
    </source>
</evidence>
<dbReference type="RefSeq" id="WP_139670460.1">
    <property type="nucleotide sequence ID" value="NZ_VDLY02000013.1"/>
</dbReference>
<dbReference type="Proteomes" id="UP000314251">
    <property type="component" value="Unassembled WGS sequence"/>
</dbReference>
<evidence type="ECO:0000313" key="7">
    <source>
        <dbReference type="EMBL" id="KAB8162902.1"/>
    </source>
</evidence>
<accession>A0A5N6A3S9</accession>
<dbReference type="InterPro" id="IPR005226">
    <property type="entry name" value="UPF0014_fam"/>
</dbReference>
<comment type="caution">
    <text evidence="7">The sequence shown here is derived from an EMBL/GenBank/DDBJ whole genome shotgun (WGS) entry which is preliminary data.</text>
</comment>
<evidence type="ECO:0000256" key="2">
    <source>
        <dbReference type="ARBA" id="ARBA00005268"/>
    </source>
</evidence>
<feature type="transmembrane region" description="Helical" evidence="6">
    <location>
        <begin position="98"/>
        <end position="119"/>
    </location>
</feature>
<keyword evidence="3 6" id="KW-0812">Transmembrane</keyword>
<name>A0A5N6A3S9_9ACTN</name>
<proteinExistence type="inferred from homology"/>
<evidence type="ECO:0000313" key="8">
    <source>
        <dbReference type="Proteomes" id="UP000314251"/>
    </source>
</evidence>
<evidence type="ECO:0000256" key="5">
    <source>
        <dbReference type="ARBA" id="ARBA00023136"/>
    </source>
</evidence>